<dbReference type="AlphaFoldDB" id="A0A0N8KNK1"/>
<dbReference type="PATRIC" id="fig|1666911.3.peg.2913"/>
<reference evidence="4 5" key="1">
    <citation type="submission" date="2015-09" db="EMBL/GenBank/DDBJ databases">
        <title>Identification and resolution of microdiversity through metagenomic sequencing of parallel consortia.</title>
        <authorList>
            <person name="Nelson W.C."/>
            <person name="Romine M.F."/>
            <person name="Lindemann S.R."/>
        </authorList>
    </citation>
    <scope>NUCLEOTIDE SEQUENCE [LARGE SCALE GENOMIC DNA]</scope>
    <source>
        <strain evidence="4">Ana</strain>
    </source>
</reference>
<dbReference type="EMBL" id="LJZR01000004">
    <property type="protein sequence ID" value="KPQ36762.1"/>
    <property type="molecule type" value="Genomic_DNA"/>
</dbReference>
<dbReference type="SUPFAM" id="SSF48484">
    <property type="entry name" value="Lipoxigenase"/>
    <property type="match status" value="1"/>
</dbReference>
<evidence type="ECO:0000313" key="5">
    <source>
        <dbReference type="Proteomes" id="UP000050465"/>
    </source>
</evidence>
<evidence type="ECO:0000259" key="3">
    <source>
        <dbReference type="PROSITE" id="PS51393"/>
    </source>
</evidence>
<dbReference type="STRING" id="1666911.HLUCCA11_04550"/>
<keyword evidence="1" id="KW-0479">Metal-binding</keyword>
<comment type="caution">
    <text evidence="4">The sequence shown here is derived from an EMBL/GenBank/DDBJ whole genome shotgun (WGS) entry which is preliminary data.</text>
</comment>
<evidence type="ECO:0000256" key="1">
    <source>
        <dbReference type="ARBA" id="ARBA00022723"/>
    </source>
</evidence>
<dbReference type="GO" id="GO:0016702">
    <property type="term" value="F:oxidoreductase activity, acting on single donors with incorporation of molecular oxygen, incorporation of two atoms of oxygen"/>
    <property type="evidence" value="ECO:0007669"/>
    <property type="project" value="InterPro"/>
</dbReference>
<dbReference type="Proteomes" id="UP000050465">
    <property type="component" value="Unassembled WGS sequence"/>
</dbReference>
<protein>
    <submittedName>
        <fullName evidence="4">Lipoxygenase</fullName>
    </submittedName>
</protein>
<sequence length="732" mass="80470">MKDSLDASVTNDSFLVAAAVSAVVLPQNDPNPGQRRAALAQQRQRYQYNLNKLPGIAVVNEVPQSDKSLNKFVWSRDVISLLLRVRSNQSLQEINGRGLSLGRIWRLLTSVGLYRLLRDRQEAGFWLRQLRRLLSVVQKLQRLLGSQPKSEDIETDAKAGKTDLVEGRIDSLVTKLQKPTKHLAKIERIRQPSKLMPLQAARSPEVEVGSVDSLLADEPMVSMSTASISDYQALFKIYDDLFQLLDLPCISQNFYQDKAFAAQRVAGANPLVIEKVETLPSHFPVTEAQFQAVMGQQDSLARAGSEGRLYMADYAVLDGLETSDFPGGQKYVCAPLALFAVPSQVAVPSQDAKPRYGGNKSSLVPVAIQCHQQPGSNNPIFTPPPAGTPQSCKWSWMMAKTIVQIADGNYHELISHLGRTHLLIEAFAIATERQLAPNHPVGLLLRPHFEGTLFINSAALTGLINPGGTVDKVLGGSLAESLRLTAKGVQGYPFSFNDSMVPKTFALRGVDNVDQLPDYPYRDDALLIWEAIHQWVADYLALYYDGGNAGDNAVLRDGELQSWLADLTAADGGNIQGIGEWMAGSAKPAIATLDYLTDALTLVIFTSSAQHAAVNFPQSALMTYSPNMPLAGYGPAPETATDATVQDYLNLLPPLDQAEVQMNMTYPLGSLYYTRLGAYCQDHFVDPNVSAPLQKFQHRLAEIEITIDERNAERPTFYNFLHPDKIPQSINI</sequence>
<dbReference type="InterPro" id="IPR013819">
    <property type="entry name" value="LipOase_C"/>
</dbReference>
<dbReference type="PROSITE" id="PS51393">
    <property type="entry name" value="LIPOXYGENASE_3"/>
    <property type="match status" value="1"/>
</dbReference>
<dbReference type="GO" id="GO:0046872">
    <property type="term" value="F:metal ion binding"/>
    <property type="evidence" value="ECO:0007669"/>
    <property type="project" value="UniProtKB-KW"/>
</dbReference>
<dbReference type="Pfam" id="PF00305">
    <property type="entry name" value="Lipoxygenase"/>
    <property type="match status" value="1"/>
</dbReference>
<dbReference type="InterPro" id="IPR000907">
    <property type="entry name" value="LipOase"/>
</dbReference>
<dbReference type="PANTHER" id="PTHR11771">
    <property type="entry name" value="LIPOXYGENASE"/>
    <property type="match status" value="1"/>
</dbReference>
<gene>
    <name evidence="4" type="ORF">HLUCCA11_04550</name>
</gene>
<organism evidence="4 5">
    <name type="scientific">Phormidesmis priestleyi Ana</name>
    <dbReference type="NCBI Taxonomy" id="1666911"/>
    <lineage>
        <taxon>Bacteria</taxon>
        <taxon>Bacillati</taxon>
        <taxon>Cyanobacteriota</taxon>
        <taxon>Cyanophyceae</taxon>
        <taxon>Leptolyngbyales</taxon>
        <taxon>Leptolyngbyaceae</taxon>
        <taxon>Phormidesmis</taxon>
    </lineage>
</organism>
<feature type="domain" description="Lipoxygenase" evidence="3">
    <location>
        <begin position="227"/>
        <end position="732"/>
    </location>
</feature>
<evidence type="ECO:0000256" key="2">
    <source>
        <dbReference type="ARBA" id="ARBA00023002"/>
    </source>
</evidence>
<dbReference type="PRINTS" id="PR00087">
    <property type="entry name" value="LIPOXYGENASE"/>
</dbReference>
<proteinExistence type="predicted"/>
<dbReference type="Gene3D" id="3.10.450.60">
    <property type="match status" value="1"/>
</dbReference>
<evidence type="ECO:0000313" key="4">
    <source>
        <dbReference type="EMBL" id="KPQ36762.1"/>
    </source>
</evidence>
<keyword evidence="2" id="KW-0560">Oxidoreductase</keyword>
<dbReference type="Gene3D" id="1.20.245.10">
    <property type="entry name" value="Lipoxygenase-1, Domain 5"/>
    <property type="match status" value="1"/>
</dbReference>
<name>A0A0N8KNK1_9CYAN</name>
<dbReference type="GO" id="GO:0034440">
    <property type="term" value="P:lipid oxidation"/>
    <property type="evidence" value="ECO:0007669"/>
    <property type="project" value="InterPro"/>
</dbReference>
<accession>A0A0N8KNK1</accession>
<dbReference type="InterPro" id="IPR036226">
    <property type="entry name" value="LipOase_C_sf"/>
</dbReference>